<dbReference type="PROSITE" id="PS51257">
    <property type="entry name" value="PROKAR_LIPOPROTEIN"/>
    <property type="match status" value="1"/>
</dbReference>
<keyword evidence="5" id="KW-0472">Membrane</keyword>
<feature type="domain" description="Spore germination GerAC-like C-terminal" evidence="8">
    <location>
        <begin position="219"/>
        <end position="377"/>
    </location>
</feature>
<feature type="domain" description="Spore germination protein N-terminal" evidence="9">
    <location>
        <begin position="25"/>
        <end position="199"/>
    </location>
</feature>
<dbReference type="InterPro" id="IPR008844">
    <property type="entry name" value="Spore_GerAC-like"/>
</dbReference>
<keyword evidence="6" id="KW-0564">Palmitate</keyword>
<name>A0AB39BVA8_9BACI</name>
<gene>
    <name evidence="10" type="ORF">AB3N04_04610</name>
</gene>
<dbReference type="GO" id="GO:0016020">
    <property type="term" value="C:membrane"/>
    <property type="evidence" value="ECO:0007669"/>
    <property type="project" value="UniProtKB-SubCell"/>
</dbReference>
<dbReference type="GO" id="GO:0009847">
    <property type="term" value="P:spore germination"/>
    <property type="evidence" value="ECO:0007669"/>
    <property type="project" value="InterPro"/>
</dbReference>
<evidence type="ECO:0000259" key="8">
    <source>
        <dbReference type="Pfam" id="PF05504"/>
    </source>
</evidence>
<organism evidence="10">
    <name type="scientific">Alkalihalophilus sp. As8PL</name>
    <dbReference type="NCBI Taxonomy" id="3237103"/>
    <lineage>
        <taxon>Bacteria</taxon>
        <taxon>Bacillati</taxon>
        <taxon>Bacillota</taxon>
        <taxon>Bacilli</taxon>
        <taxon>Bacillales</taxon>
        <taxon>Bacillaceae</taxon>
        <taxon>Alkalihalophilus</taxon>
    </lineage>
</organism>
<protein>
    <submittedName>
        <fullName evidence="10">Ger(X)C family spore germination protein</fullName>
    </submittedName>
</protein>
<evidence type="ECO:0000313" key="10">
    <source>
        <dbReference type="EMBL" id="XDI37603.1"/>
    </source>
</evidence>
<dbReference type="Pfam" id="PF05504">
    <property type="entry name" value="Spore_GerAC"/>
    <property type="match status" value="1"/>
</dbReference>
<evidence type="ECO:0000256" key="4">
    <source>
        <dbReference type="ARBA" id="ARBA00022729"/>
    </source>
</evidence>
<evidence type="ECO:0000259" key="9">
    <source>
        <dbReference type="Pfam" id="PF25198"/>
    </source>
</evidence>
<dbReference type="Pfam" id="PF25198">
    <property type="entry name" value="Spore_GerAC_N"/>
    <property type="match status" value="1"/>
</dbReference>
<dbReference type="InterPro" id="IPR038501">
    <property type="entry name" value="Spore_GerAC_C_sf"/>
</dbReference>
<evidence type="ECO:0000256" key="2">
    <source>
        <dbReference type="ARBA" id="ARBA00007886"/>
    </source>
</evidence>
<evidence type="ECO:0000256" key="1">
    <source>
        <dbReference type="ARBA" id="ARBA00004635"/>
    </source>
</evidence>
<accession>A0AB39BVA8</accession>
<keyword evidence="3" id="KW-0309">Germination</keyword>
<dbReference type="Gene3D" id="3.30.300.210">
    <property type="entry name" value="Nutrient germinant receptor protein C, domain 3"/>
    <property type="match status" value="1"/>
</dbReference>
<keyword evidence="7" id="KW-0449">Lipoprotein</keyword>
<evidence type="ECO:0000256" key="3">
    <source>
        <dbReference type="ARBA" id="ARBA00022544"/>
    </source>
</evidence>
<evidence type="ECO:0000256" key="6">
    <source>
        <dbReference type="ARBA" id="ARBA00023139"/>
    </source>
</evidence>
<comment type="subcellular location">
    <subcellularLocation>
        <location evidence="1">Membrane</location>
        <topology evidence="1">Lipid-anchor</topology>
    </subcellularLocation>
</comment>
<dbReference type="PANTHER" id="PTHR35789">
    <property type="entry name" value="SPORE GERMINATION PROTEIN B3"/>
    <property type="match status" value="1"/>
</dbReference>
<dbReference type="PANTHER" id="PTHR35789:SF1">
    <property type="entry name" value="SPORE GERMINATION PROTEIN B3"/>
    <property type="match status" value="1"/>
</dbReference>
<dbReference type="InterPro" id="IPR046953">
    <property type="entry name" value="Spore_GerAC-like_C"/>
</dbReference>
<keyword evidence="4" id="KW-0732">Signal</keyword>
<dbReference type="EMBL" id="CP162551">
    <property type="protein sequence ID" value="XDI37603.1"/>
    <property type="molecule type" value="Genomic_DNA"/>
</dbReference>
<dbReference type="RefSeq" id="WP_368504934.1">
    <property type="nucleotide sequence ID" value="NZ_CP162551.1"/>
</dbReference>
<dbReference type="InterPro" id="IPR057336">
    <property type="entry name" value="GerAC_N"/>
</dbReference>
<evidence type="ECO:0000256" key="7">
    <source>
        <dbReference type="ARBA" id="ARBA00023288"/>
    </source>
</evidence>
<comment type="similarity">
    <text evidence="2">Belongs to the GerABKC lipoprotein family.</text>
</comment>
<sequence length="391" mass="44764">MWQLVKTYSVVLLLVFSFVLTGCNDVKELQNSNYATAIGVDYKDGKYESYIQMVNLDQVATTEGGGSSEPQMLVSKAVANTFEEAFFEVYQTAQERIIWAHVTSIVLSETAINEGFQHIFDALTRYYEFRLTPWVFGTNDSIEEVLSITGFFAKTSLDTIIHNPIRSYEQSSTIRPIKLQRLAREMFEPSQTTYVPSVSVDHTQWDKNREDEPKLMINGAFFIQNQNYKGFFNLDELKGLRWAIPDTQRASLVVPDEVNTEFVLILKDPKAKISSEVGGDSPSFDIHIKAKGYFTNRTSNQNLLLETIIEDSKKEVEHQVNQLYQLGIEKNVDFLNLEHEMYRKHSAVWKQLKEDGKLIINEDSLNNVTLDLTLKHTGAILNKTLDMENIE</sequence>
<reference evidence="10" key="1">
    <citation type="submission" date="2024-07" db="EMBL/GenBank/DDBJ databases">
        <title>Identification and characteristics of an arsenic-resistant bacterial isolate, which belongs to a novel species.</title>
        <authorList>
            <person name="Juszczyk A."/>
            <person name="Kowalczyk A."/>
            <person name="Was K."/>
            <person name="Kosowicz W."/>
            <person name="Budzyn A."/>
            <person name="Latowski D."/>
        </authorList>
    </citation>
    <scope>NUCLEOTIDE SEQUENCE</scope>
    <source>
        <strain evidence="10">As8PL</strain>
    </source>
</reference>
<dbReference type="NCBIfam" id="TIGR02887">
    <property type="entry name" value="spore_ger_x_C"/>
    <property type="match status" value="1"/>
</dbReference>
<dbReference type="AlphaFoldDB" id="A0AB39BVA8"/>
<evidence type="ECO:0000256" key="5">
    <source>
        <dbReference type="ARBA" id="ARBA00023136"/>
    </source>
</evidence>
<proteinExistence type="inferred from homology"/>